<dbReference type="eggNOG" id="COG3688">
    <property type="taxonomic scope" value="Bacteria"/>
</dbReference>
<gene>
    <name evidence="1" type="ordered locus">Sta7437_1365</name>
</gene>
<dbReference type="InterPro" id="IPR010298">
    <property type="entry name" value="YacP-like"/>
</dbReference>
<dbReference type="Proteomes" id="UP000010473">
    <property type="component" value="Chromosome"/>
</dbReference>
<dbReference type="RefSeq" id="WP_015192604.1">
    <property type="nucleotide sequence ID" value="NC_019748.1"/>
</dbReference>
<dbReference type="PANTHER" id="PTHR34547:SF1">
    <property type="entry name" value="YACP-LIKE NYN DOMAIN PROTEIN"/>
    <property type="match status" value="1"/>
</dbReference>
<dbReference type="Pfam" id="PF05991">
    <property type="entry name" value="NYN_YacP"/>
    <property type="match status" value="1"/>
</dbReference>
<sequence>MSPPSYQAKLLVDGYNIIGAWSQLKESRDLYGLEAARRELIEALINYAALRTYQTQIVFDAHYQKTPSYSEEYTSFLSVYYTAFAETADTYIERLCAAFRSNKYQDKYARIIVATSDRAQQLTVTGYGAEWLSAQKLAGEVEIATTKMRRKKRSNKKSSGRLLFNSLDPVSQQILQQWRQGN</sequence>
<dbReference type="EMBL" id="CP003653">
    <property type="protein sequence ID" value="AFZ34932.1"/>
    <property type="molecule type" value="Genomic_DNA"/>
</dbReference>
<accession>K9XTD9</accession>
<name>K9XTD9_STAC7</name>
<dbReference type="STRING" id="111780.Sta7437_1365"/>
<evidence type="ECO:0000313" key="1">
    <source>
        <dbReference type="EMBL" id="AFZ34932.1"/>
    </source>
</evidence>
<dbReference type="CDD" id="cd10912">
    <property type="entry name" value="PIN_YacP-like"/>
    <property type="match status" value="1"/>
</dbReference>
<evidence type="ECO:0008006" key="3">
    <source>
        <dbReference type="Google" id="ProtNLM"/>
    </source>
</evidence>
<reference evidence="2" key="1">
    <citation type="journal article" date="2013" name="Proc. Natl. Acad. Sci. U.S.A.">
        <title>Improving the coverage of the cyanobacterial phylum using diversity-driven genome sequencing.</title>
        <authorList>
            <person name="Shih P.M."/>
            <person name="Wu D."/>
            <person name="Latifi A."/>
            <person name="Axen S.D."/>
            <person name="Fewer D.P."/>
            <person name="Talla E."/>
            <person name="Calteau A."/>
            <person name="Cai F."/>
            <person name="Tandeau de Marsac N."/>
            <person name="Rippka R."/>
            <person name="Herdman M."/>
            <person name="Sivonen K."/>
            <person name="Coursin T."/>
            <person name="Laurent T."/>
            <person name="Goodwin L."/>
            <person name="Nolan M."/>
            <person name="Davenport K.W."/>
            <person name="Han C.S."/>
            <person name="Rubin E.M."/>
            <person name="Eisen J.A."/>
            <person name="Woyke T."/>
            <person name="Gugger M."/>
            <person name="Kerfeld C.A."/>
        </authorList>
    </citation>
    <scope>NUCLEOTIDE SEQUENCE [LARGE SCALE GENOMIC DNA]</scope>
    <source>
        <strain evidence="2">ATCC 29371 / PCC 7437</strain>
    </source>
</reference>
<evidence type="ECO:0000313" key="2">
    <source>
        <dbReference type="Proteomes" id="UP000010473"/>
    </source>
</evidence>
<organism evidence="1 2">
    <name type="scientific">Stanieria cyanosphaera (strain ATCC 29371 / PCC 7437)</name>
    <dbReference type="NCBI Taxonomy" id="111780"/>
    <lineage>
        <taxon>Bacteria</taxon>
        <taxon>Bacillati</taxon>
        <taxon>Cyanobacteriota</taxon>
        <taxon>Cyanophyceae</taxon>
        <taxon>Pleurocapsales</taxon>
        <taxon>Dermocarpellaceae</taxon>
        <taxon>Stanieria</taxon>
    </lineage>
</organism>
<protein>
    <recommendedName>
        <fullName evidence="3">NYN domain-containing protein</fullName>
    </recommendedName>
</protein>
<dbReference type="OrthoDB" id="9792160at2"/>
<dbReference type="PATRIC" id="fig|111780.3.peg.1423"/>
<dbReference type="HOGENOM" id="CLU_101326_1_0_3"/>
<keyword evidence="2" id="KW-1185">Reference proteome</keyword>
<dbReference type="KEGG" id="scs:Sta7437_1365"/>
<proteinExistence type="predicted"/>
<dbReference type="PANTHER" id="PTHR34547">
    <property type="entry name" value="YACP-LIKE NYN DOMAIN PROTEIN"/>
    <property type="match status" value="1"/>
</dbReference>
<dbReference type="AlphaFoldDB" id="K9XTD9"/>